<sequence>MTPRDAAGPHAVAALSAAAAERARMQPSA</sequence>
<protein>
    <submittedName>
        <fullName evidence="1">Uncharacterized protein</fullName>
    </submittedName>
</protein>
<accession>S4XTJ0</accession>
<organism evidence="1 2">
    <name type="scientific">Sorangium cellulosum So0157-2</name>
    <dbReference type="NCBI Taxonomy" id="1254432"/>
    <lineage>
        <taxon>Bacteria</taxon>
        <taxon>Pseudomonadati</taxon>
        <taxon>Myxococcota</taxon>
        <taxon>Polyangia</taxon>
        <taxon>Polyangiales</taxon>
        <taxon>Polyangiaceae</taxon>
        <taxon>Sorangium</taxon>
    </lineage>
</organism>
<dbReference type="HOGENOM" id="CLU_3410211_0_0_7"/>
<dbReference type="KEGG" id="scu:SCE1572_15905"/>
<name>S4XTJ0_SORCE</name>
<dbReference type="Proteomes" id="UP000014803">
    <property type="component" value="Chromosome"/>
</dbReference>
<dbReference type="AlphaFoldDB" id="S4XTJ0"/>
<reference evidence="1 2" key="1">
    <citation type="journal article" date="2013" name="Sci. Rep.">
        <title>Extraordinary expansion of a Sorangium cellulosum genome from an alkaline milieu.</title>
        <authorList>
            <person name="Han K."/>
            <person name="Li Z.F."/>
            <person name="Peng R."/>
            <person name="Zhu L.P."/>
            <person name="Zhou T."/>
            <person name="Wang L.G."/>
            <person name="Li S.G."/>
            <person name="Zhang X.B."/>
            <person name="Hu W."/>
            <person name="Wu Z.H."/>
            <person name="Qin N."/>
            <person name="Li Y.Z."/>
        </authorList>
    </citation>
    <scope>NUCLEOTIDE SEQUENCE [LARGE SCALE GENOMIC DNA]</scope>
    <source>
        <strain evidence="1 2">So0157-2</strain>
    </source>
</reference>
<evidence type="ECO:0000313" key="1">
    <source>
        <dbReference type="EMBL" id="AGP35854.1"/>
    </source>
</evidence>
<gene>
    <name evidence="1" type="ORF">SCE1572_15905</name>
</gene>
<evidence type="ECO:0000313" key="2">
    <source>
        <dbReference type="Proteomes" id="UP000014803"/>
    </source>
</evidence>
<dbReference type="EMBL" id="CP003969">
    <property type="protein sequence ID" value="AGP35854.1"/>
    <property type="molecule type" value="Genomic_DNA"/>
</dbReference>
<proteinExistence type="predicted"/>